<dbReference type="EMBL" id="CAESAJ010000150">
    <property type="protein sequence ID" value="CAB4342913.1"/>
    <property type="molecule type" value="Genomic_DNA"/>
</dbReference>
<dbReference type="PANTHER" id="PTHR42928:SF5">
    <property type="entry name" value="BLR1237 PROTEIN"/>
    <property type="match status" value="1"/>
</dbReference>
<dbReference type="InterPro" id="IPR005064">
    <property type="entry name" value="BUG"/>
</dbReference>
<dbReference type="CDD" id="cd07012">
    <property type="entry name" value="PBP2_Bug_TTT"/>
    <property type="match status" value="1"/>
</dbReference>
<protein>
    <submittedName>
        <fullName evidence="1">Unannotated protein</fullName>
    </submittedName>
</protein>
<evidence type="ECO:0000313" key="1">
    <source>
        <dbReference type="EMBL" id="CAB4342913.1"/>
    </source>
</evidence>
<dbReference type="AlphaFoldDB" id="A0A6J5ZU07"/>
<organism evidence="1">
    <name type="scientific">freshwater metagenome</name>
    <dbReference type="NCBI Taxonomy" id="449393"/>
    <lineage>
        <taxon>unclassified sequences</taxon>
        <taxon>metagenomes</taxon>
        <taxon>ecological metagenomes</taxon>
    </lineage>
</organism>
<sequence length="319" mass="34296">MNRMIKVILVTFFVIWSAVTNAQESRTVKIIVPFPAGATLDAMARLLAPRMKEKLGYNFVVENRAGAGGNVGADWVSRQPPDGNTLLFTAPATLVVNKQLYPKTNFDYTSFTPVSLVAGSAFVWFVRPELPIYSMKDLVAYSKTNPKKLSFGSMGIGTASHLILAAFNPVAGTDVLHVPYLGAAPALTALLGGQVDMMVNGLTSTQAHISAGKLRPIGITSLKRHPKLPTVPTLVETFPDLPSTGNWFAFLAPKGLPISIAENYAVAVMAILAEPDVIAAMDKMGVDPYGSTATDLMSYMEKQARIWSAVAIQNRIIAE</sequence>
<proteinExistence type="predicted"/>
<reference evidence="1" key="1">
    <citation type="submission" date="2020-05" db="EMBL/GenBank/DDBJ databases">
        <authorList>
            <person name="Chiriac C."/>
            <person name="Salcher M."/>
            <person name="Ghai R."/>
            <person name="Kavagutti S V."/>
        </authorList>
    </citation>
    <scope>NUCLEOTIDE SEQUENCE</scope>
</reference>
<accession>A0A6J5ZU07</accession>
<dbReference type="PANTHER" id="PTHR42928">
    <property type="entry name" value="TRICARBOXYLATE-BINDING PROTEIN"/>
    <property type="match status" value="1"/>
</dbReference>
<name>A0A6J5ZU07_9ZZZZ</name>
<gene>
    <name evidence="1" type="ORF">UFOPK3770_01125</name>
</gene>
<dbReference type="InterPro" id="IPR042100">
    <property type="entry name" value="Bug_dom1"/>
</dbReference>
<dbReference type="SUPFAM" id="SSF53850">
    <property type="entry name" value="Periplasmic binding protein-like II"/>
    <property type="match status" value="1"/>
</dbReference>
<dbReference type="Gene3D" id="3.40.190.10">
    <property type="entry name" value="Periplasmic binding protein-like II"/>
    <property type="match status" value="1"/>
</dbReference>
<dbReference type="Pfam" id="PF03401">
    <property type="entry name" value="TctC"/>
    <property type="match status" value="1"/>
</dbReference>
<dbReference type="Gene3D" id="3.40.190.150">
    <property type="entry name" value="Bordetella uptake gene, domain 1"/>
    <property type="match status" value="1"/>
</dbReference>
<dbReference type="PIRSF" id="PIRSF017082">
    <property type="entry name" value="YflP"/>
    <property type="match status" value="1"/>
</dbReference>